<gene>
    <name evidence="4" type="ORF">IAC08_01875</name>
</gene>
<proteinExistence type="predicted"/>
<dbReference type="InterPro" id="IPR012373">
    <property type="entry name" value="Ferrdict_sens_TM"/>
</dbReference>
<dbReference type="Pfam" id="PF04773">
    <property type="entry name" value="FecR"/>
    <property type="match status" value="1"/>
</dbReference>
<dbReference type="Proteomes" id="UP000823617">
    <property type="component" value="Unassembled WGS sequence"/>
</dbReference>
<dbReference type="PANTHER" id="PTHR30273">
    <property type="entry name" value="PERIPLASMIC SIGNAL SENSOR AND SIGMA FACTOR ACTIVATOR FECR-RELATED"/>
    <property type="match status" value="1"/>
</dbReference>
<comment type="caution">
    <text evidence="4">The sequence shown here is derived from an EMBL/GenBank/DDBJ whole genome shotgun (WGS) entry which is preliminary data.</text>
</comment>
<feature type="transmembrane region" description="Helical" evidence="1">
    <location>
        <begin position="78"/>
        <end position="99"/>
    </location>
</feature>
<dbReference type="PANTHER" id="PTHR30273:SF2">
    <property type="entry name" value="PROTEIN FECR"/>
    <property type="match status" value="1"/>
</dbReference>
<organism evidence="4 5">
    <name type="scientific">Candidatus Cryptobacteroides intestinigallinarum</name>
    <dbReference type="NCBI Taxonomy" id="2840767"/>
    <lineage>
        <taxon>Bacteria</taxon>
        <taxon>Pseudomonadati</taxon>
        <taxon>Bacteroidota</taxon>
        <taxon>Bacteroidia</taxon>
        <taxon>Bacteroidales</taxon>
        <taxon>Candidatus Cryptobacteroides</taxon>
    </lineage>
</organism>
<keyword evidence="1" id="KW-0812">Transmembrane</keyword>
<dbReference type="EMBL" id="JADIMK010000014">
    <property type="protein sequence ID" value="MBO8455139.1"/>
    <property type="molecule type" value="Genomic_DNA"/>
</dbReference>
<reference evidence="4" key="1">
    <citation type="submission" date="2020-10" db="EMBL/GenBank/DDBJ databases">
        <authorList>
            <person name="Gilroy R."/>
        </authorList>
    </citation>
    <scope>NUCLEOTIDE SEQUENCE</scope>
    <source>
        <strain evidence="4">B1-3475</strain>
    </source>
</reference>
<dbReference type="InterPro" id="IPR006860">
    <property type="entry name" value="FecR"/>
</dbReference>
<accession>A0A9D9HJT2</accession>
<reference evidence="4" key="2">
    <citation type="journal article" date="2021" name="PeerJ">
        <title>Extensive microbial diversity within the chicken gut microbiome revealed by metagenomics and culture.</title>
        <authorList>
            <person name="Gilroy R."/>
            <person name="Ravi A."/>
            <person name="Getino M."/>
            <person name="Pursley I."/>
            <person name="Horton D.L."/>
            <person name="Alikhan N.F."/>
            <person name="Baker D."/>
            <person name="Gharbi K."/>
            <person name="Hall N."/>
            <person name="Watson M."/>
            <person name="Adriaenssens E.M."/>
            <person name="Foster-Nyarko E."/>
            <person name="Jarju S."/>
            <person name="Secka A."/>
            <person name="Antonio M."/>
            <person name="Oren A."/>
            <person name="Chaudhuri R.R."/>
            <person name="La Ragione R."/>
            <person name="Hildebrand F."/>
            <person name="Pallen M.J."/>
        </authorList>
    </citation>
    <scope>NUCLEOTIDE SEQUENCE</scope>
    <source>
        <strain evidence="4">B1-3475</strain>
    </source>
</reference>
<dbReference type="AlphaFoldDB" id="A0A9D9HJT2"/>
<dbReference type="PIRSF" id="PIRSF018266">
    <property type="entry name" value="FecR"/>
    <property type="match status" value="1"/>
</dbReference>
<dbReference type="GO" id="GO:0016989">
    <property type="term" value="F:sigma factor antagonist activity"/>
    <property type="evidence" value="ECO:0007669"/>
    <property type="project" value="TreeGrafter"/>
</dbReference>
<dbReference type="Gene3D" id="2.60.120.1440">
    <property type="match status" value="1"/>
</dbReference>
<dbReference type="Pfam" id="PF16344">
    <property type="entry name" value="FecR_C"/>
    <property type="match status" value="1"/>
</dbReference>
<keyword evidence="1" id="KW-1133">Transmembrane helix</keyword>
<feature type="domain" description="FecR protein" evidence="2">
    <location>
        <begin position="114"/>
        <end position="209"/>
    </location>
</feature>
<evidence type="ECO:0000259" key="2">
    <source>
        <dbReference type="Pfam" id="PF04773"/>
    </source>
</evidence>
<keyword evidence="1" id="KW-0472">Membrane</keyword>
<evidence type="ECO:0000313" key="4">
    <source>
        <dbReference type="EMBL" id="MBO8455139.1"/>
    </source>
</evidence>
<sequence length="327" mass="36522">MALEHNDIDTYLLIRFFRCSVTPEEEARIRTWLADDPDGSHAEQYRTAHLMYSGMLVHSDAGSRNAGRRRYSSAFRRLALTLAASAAALLLVSISSYVANRLTLDALSSEMESIKVPAGTSVELTLSDGSTVWLNACTELEYPSAFAKGDRTVRLISGEAMFDVQHDDNRPFNVETFASVITVMGTRFNVLADSENGEFSTALIRGSVKVRSLIPGDDSEFLLNPNEMIRMDGDGFRTTRFEDSSRIECWTKGLVDVAGAPFDRLMQKFERLYDVDIIIDRPELPVVRYTWGKIRVSDGLDHALSVLAKASDFTWERNNDTGAVIIR</sequence>
<evidence type="ECO:0000256" key="1">
    <source>
        <dbReference type="SAM" id="Phobius"/>
    </source>
</evidence>
<dbReference type="Gene3D" id="3.55.50.30">
    <property type="match status" value="1"/>
</dbReference>
<protein>
    <submittedName>
        <fullName evidence="4">FecR domain-containing protein</fullName>
    </submittedName>
</protein>
<evidence type="ECO:0000313" key="5">
    <source>
        <dbReference type="Proteomes" id="UP000823617"/>
    </source>
</evidence>
<evidence type="ECO:0000259" key="3">
    <source>
        <dbReference type="Pfam" id="PF16344"/>
    </source>
</evidence>
<feature type="domain" description="Protein FecR C-terminal" evidence="3">
    <location>
        <begin position="260"/>
        <end position="321"/>
    </location>
</feature>
<name>A0A9D9HJT2_9BACT</name>
<dbReference type="InterPro" id="IPR032508">
    <property type="entry name" value="FecR_C"/>
</dbReference>